<keyword evidence="2" id="KW-1185">Reference proteome</keyword>
<evidence type="ECO:0008006" key="3">
    <source>
        <dbReference type="Google" id="ProtNLM"/>
    </source>
</evidence>
<organism evidence="1 2">
    <name type="scientific">Flavivirga rizhaonensis</name>
    <dbReference type="NCBI Taxonomy" id="2559571"/>
    <lineage>
        <taxon>Bacteria</taxon>
        <taxon>Pseudomonadati</taxon>
        <taxon>Bacteroidota</taxon>
        <taxon>Flavobacteriia</taxon>
        <taxon>Flavobacteriales</taxon>
        <taxon>Flavobacteriaceae</taxon>
        <taxon>Flavivirga</taxon>
    </lineage>
</organism>
<comment type="caution">
    <text evidence="1">The sequence shown here is derived from an EMBL/GenBank/DDBJ whole genome shotgun (WGS) entry which is preliminary data.</text>
</comment>
<dbReference type="AlphaFoldDB" id="A0A4S1DSZ2"/>
<sequence>MKSKIIILIGILIFIVACSNDDNFESKINGRFTGTFDRNGNISNVELNFENGTFSGSSEIIKFPAICSGKYNRIGFNKIEFINECPWTAEFDWSLILGGVWNYTFNENELTLIRYHSDNGLDNTEDKYILQKIIE</sequence>
<evidence type="ECO:0000313" key="2">
    <source>
        <dbReference type="Proteomes" id="UP000307602"/>
    </source>
</evidence>
<dbReference type="OrthoDB" id="708590at2"/>
<accession>A0A4S1DSZ2</accession>
<dbReference type="RefSeq" id="WP_135878894.1">
    <property type="nucleotide sequence ID" value="NZ_SRSO01000042.1"/>
</dbReference>
<reference evidence="1 2" key="1">
    <citation type="submission" date="2019-04" db="EMBL/GenBank/DDBJ databases">
        <authorList>
            <person name="Liu A."/>
        </authorList>
    </citation>
    <scope>NUCLEOTIDE SEQUENCE [LARGE SCALE GENOMIC DNA]</scope>
    <source>
        <strain evidence="1 2">RZ03</strain>
    </source>
</reference>
<name>A0A4S1DSZ2_9FLAO</name>
<dbReference type="PROSITE" id="PS51257">
    <property type="entry name" value="PROKAR_LIPOPROTEIN"/>
    <property type="match status" value="1"/>
</dbReference>
<protein>
    <recommendedName>
        <fullName evidence="3">Lipocalin-like domain-containing protein</fullName>
    </recommendedName>
</protein>
<gene>
    <name evidence="1" type="ORF">EM932_19540</name>
</gene>
<evidence type="ECO:0000313" key="1">
    <source>
        <dbReference type="EMBL" id="TGV00492.1"/>
    </source>
</evidence>
<dbReference type="EMBL" id="SRSO01000042">
    <property type="protein sequence ID" value="TGV00492.1"/>
    <property type="molecule type" value="Genomic_DNA"/>
</dbReference>
<dbReference type="Proteomes" id="UP000307602">
    <property type="component" value="Unassembled WGS sequence"/>
</dbReference>
<proteinExistence type="predicted"/>